<keyword evidence="2" id="KW-1003">Cell membrane</keyword>
<feature type="transmembrane region" description="Helical" evidence="8">
    <location>
        <begin position="256"/>
        <end position="275"/>
    </location>
</feature>
<reference evidence="10 11" key="1">
    <citation type="journal article" date="2015" name="Nature">
        <title>rRNA introns, odd ribosomes, and small enigmatic genomes across a large radiation of phyla.</title>
        <authorList>
            <person name="Brown C.T."/>
            <person name="Hug L.A."/>
            <person name="Thomas B.C."/>
            <person name="Sharon I."/>
            <person name="Castelle C.J."/>
            <person name="Singh A."/>
            <person name="Wilkins M.J."/>
            <person name="Williams K.H."/>
            <person name="Banfield J.F."/>
        </authorList>
    </citation>
    <scope>NUCLEOTIDE SEQUENCE [LARGE SCALE GENOMIC DNA]</scope>
</reference>
<evidence type="ECO:0000256" key="4">
    <source>
        <dbReference type="ARBA" id="ARBA00022679"/>
    </source>
</evidence>
<evidence type="ECO:0000256" key="7">
    <source>
        <dbReference type="ARBA" id="ARBA00023136"/>
    </source>
</evidence>
<comment type="subcellular location">
    <subcellularLocation>
        <location evidence="1">Cell membrane</location>
        <topology evidence="1">Multi-pass membrane protein</topology>
    </subcellularLocation>
</comment>
<dbReference type="GO" id="GO:0016763">
    <property type="term" value="F:pentosyltransferase activity"/>
    <property type="evidence" value="ECO:0007669"/>
    <property type="project" value="TreeGrafter"/>
</dbReference>
<keyword evidence="5 8" id="KW-0812">Transmembrane</keyword>
<evidence type="ECO:0000313" key="11">
    <source>
        <dbReference type="Proteomes" id="UP000034502"/>
    </source>
</evidence>
<evidence type="ECO:0000256" key="6">
    <source>
        <dbReference type="ARBA" id="ARBA00022989"/>
    </source>
</evidence>
<dbReference type="GO" id="GO:0005886">
    <property type="term" value="C:plasma membrane"/>
    <property type="evidence" value="ECO:0007669"/>
    <property type="project" value="UniProtKB-SubCell"/>
</dbReference>
<proteinExistence type="predicted"/>
<gene>
    <name evidence="10" type="ORF">UX86_C0005G0006</name>
</gene>
<feature type="domain" description="Glycosyltransferase RgtA/B/C/D-like" evidence="9">
    <location>
        <begin position="59"/>
        <end position="178"/>
    </location>
</feature>
<dbReference type="InterPro" id="IPR050297">
    <property type="entry name" value="LipidA_mod_glycosyltrf_83"/>
</dbReference>
<dbReference type="Proteomes" id="UP000034502">
    <property type="component" value="Unassembled WGS sequence"/>
</dbReference>
<evidence type="ECO:0000256" key="8">
    <source>
        <dbReference type="SAM" id="Phobius"/>
    </source>
</evidence>
<name>A0A0G1UF18_9BACT</name>
<keyword evidence="6 8" id="KW-1133">Transmembrane helix</keyword>
<evidence type="ECO:0000256" key="3">
    <source>
        <dbReference type="ARBA" id="ARBA00022676"/>
    </source>
</evidence>
<sequence>MKSVLSLSLLILLAAALLRFANLNSIPVFADESIYIRWAQIMKAESTMRFLPLSDGKQPLFMWLVIPFLKIFSDPLLAGRMVSGLAGIGTVAGVGAAAWLIFKNLRTALVASMLWAVLPYAVFFDRLALSDSLMTMFVVWAFCLFFIAVSRLRLDFAMLSGFALGGAWLTKSPAVFALGLLPSLSVFLPKYNRRNIITACGLGFAAGLIAFGMYNILRLGPEFHMIALRNKDYVYPLSRFLNKPLDPLIPHLKDTYSFYLYFITPVGLLLAIWGLFAERKSHLRERLILGLWWLVPVFTQSVIAKTFTARYLLFTAPFACLLVAHALSHIGDRTPRHRLLIAGLALVVIPSLYLDVLYLFRPSDAPLPRIERAGYLEEWTAGTGLASVSSVIRSQAASGPVVVGSEGFFGTPFDALGMYLNDVRNVRVVGVGVWIDSVHEKLISALDENKVFLVVNSSRFHGRPEDLGLKLIGSYPKADPPDRELEFLLFFEVLPRK</sequence>
<dbReference type="Pfam" id="PF13231">
    <property type="entry name" value="PMT_2"/>
    <property type="match status" value="1"/>
</dbReference>
<dbReference type="PANTHER" id="PTHR33908">
    <property type="entry name" value="MANNOSYLTRANSFERASE YKCB-RELATED"/>
    <property type="match status" value="1"/>
</dbReference>
<accession>A0A0G1UF18</accession>
<comment type="caution">
    <text evidence="10">The sequence shown here is derived from an EMBL/GenBank/DDBJ whole genome shotgun (WGS) entry which is preliminary data.</text>
</comment>
<protein>
    <recommendedName>
        <fullName evidence="9">Glycosyltransferase RgtA/B/C/D-like domain-containing protein</fullName>
    </recommendedName>
</protein>
<evidence type="ECO:0000256" key="2">
    <source>
        <dbReference type="ARBA" id="ARBA00022475"/>
    </source>
</evidence>
<dbReference type="InterPro" id="IPR038731">
    <property type="entry name" value="RgtA/B/C-like"/>
</dbReference>
<dbReference type="STRING" id="1618364.UX86_C0005G0006"/>
<organism evidence="10 11">
    <name type="scientific">Candidatus Amesbacteria bacterium GW2011_GWC1_47_15</name>
    <dbReference type="NCBI Taxonomy" id="1618364"/>
    <lineage>
        <taxon>Bacteria</taxon>
        <taxon>Candidatus Amesiibacteriota</taxon>
    </lineage>
</organism>
<dbReference type="PANTHER" id="PTHR33908:SF11">
    <property type="entry name" value="MEMBRANE PROTEIN"/>
    <property type="match status" value="1"/>
</dbReference>
<evidence type="ECO:0000256" key="1">
    <source>
        <dbReference type="ARBA" id="ARBA00004651"/>
    </source>
</evidence>
<keyword evidence="4" id="KW-0808">Transferase</keyword>
<evidence type="ECO:0000259" key="9">
    <source>
        <dbReference type="Pfam" id="PF13231"/>
    </source>
</evidence>
<dbReference type="GO" id="GO:0009103">
    <property type="term" value="P:lipopolysaccharide biosynthetic process"/>
    <property type="evidence" value="ECO:0007669"/>
    <property type="project" value="UniProtKB-ARBA"/>
</dbReference>
<keyword evidence="3" id="KW-0328">Glycosyltransferase</keyword>
<feature type="transmembrane region" description="Helical" evidence="8">
    <location>
        <begin position="108"/>
        <end position="124"/>
    </location>
</feature>
<dbReference type="AlphaFoldDB" id="A0A0G1UF18"/>
<dbReference type="EMBL" id="LCNU01000005">
    <property type="protein sequence ID" value="KKU64723.1"/>
    <property type="molecule type" value="Genomic_DNA"/>
</dbReference>
<evidence type="ECO:0000256" key="5">
    <source>
        <dbReference type="ARBA" id="ARBA00022692"/>
    </source>
</evidence>
<feature type="transmembrane region" description="Helical" evidence="8">
    <location>
        <begin position="196"/>
        <end position="217"/>
    </location>
</feature>
<feature type="transmembrane region" description="Helical" evidence="8">
    <location>
        <begin position="309"/>
        <end position="327"/>
    </location>
</feature>
<feature type="transmembrane region" description="Helical" evidence="8">
    <location>
        <begin position="287"/>
        <end position="303"/>
    </location>
</feature>
<keyword evidence="7 8" id="KW-0472">Membrane</keyword>
<feature type="transmembrane region" description="Helical" evidence="8">
    <location>
        <begin position="339"/>
        <end position="360"/>
    </location>
</feature>
<feature type="transmembrane region" description="Helical" evidence="8">
    <location>
        <begin position="133"/>
        <end position="152"/>
    </location>
</feature>
<evidence type="ECO:0000313" key="10">
    <source>
        <dbReference type="EMBL" id="KKU64723.1"/>
    </source>
</evidence>
<feature type="transmembrane region" description="Helical" evidence="8">
    <location>
        <begin position="84"/>
        <end position="102"/>
    </location>
</feature>